<feature type="domain" description="Xylanolytic transcriptional activator regulatory" evidence="3">
    <location>
        <begin position="116"/>
        <end position="297"/>
    </location>
</feature>
<proteinExistence type="predicted"/>
<dbReference type="Pfam" id="PF04082">
    <property type="entry name" value="Fungal_trans"/>
    <property type="match status" value="1"/>
</dbReference>
<dbReference type="AlphaFoldDB" id="A0A9W9NCB1"/>
<dbReference type="RefSeq" id="XP_058326055.1">
    <property type="nucleotide sequence ID" value="XM_058479487.1"/>
</dbReference>
<evidence type="ECO:0000256" key="2">
    <source>
        <dbReference type="SAM" id="MobiDB-lite"/>
    </source>
</evidence>
<feature type="region of interest" description="Disordered" evidence="2">
    <location>
        <begin position="1"/>
        <end position="40"/>
    </location>
</feature>
<dbReference type="PANTHER" id="PTHR47425">
    <property type="entry name" value="FARB-RELATED"/>
    <property type="match status" value="1"/>
</dbReference>
<feature type="compositionally biased region" description="Basic and acidic residues" evidence="2">
    <location>
        <begin position="1"/>
        <end position="16"/>
    </location>
</feature>
<dbReference type="GO" id="GO:0008270">
    <property type="term" value="F:zinc ion binding"/>
    <property type="evidence" value="ECO:0007669"/>
    <property type="project" value="InterPro"/>
</dbReference>
<evidence type="ECO:0000256" key="1">
    <source>
        <dbReference type="ARBA" id="ARBA00023242"/>
    </source>
</evidence>
<dbReference type="PANTHER" id="PTHR47425:SF2">
    <property type="entry name" value="FARB-RELATED"/>
    <property type="match status" value="1"/>
</dbReference>
<comment type="caution">
    <text evidence="4">The sequence shown here is derived from an EMBL/GenBank/DDBJ whole genome shotgun (WGS) entry which is preliminary data.</text>
</comment>
<dbReference type="InterPro" id="IPR052761">
    <property type="entry name" value="Fungal_Detox/Toxin_TFs"/>
</dbReference>
<keyword evidence="1" id="KW-0539">Nucleus</keyword>
<sequence>KYRQDHLQPLPRRDEPQNEEPEASALQPPRSESPVEESTNFDRIATATISGFPEWDINLLCSIPTPSPNSLSEESPPFPHYIKPLPGSTSLETLAILSSEGVFEFPPIDLVREYFKSYVRWMYPMCPVVDLNFCLEALTNPKSGKQISVLLFYAIMLAGAAFVDEAHYRALEFESRIAARRTFFARAQTLFHAKAEDDRYAIIEATVILGHWYEYDDSPEDTWFWSFVSFALAQSLKPEIFGDQSSDRHSPQEAKTLRHRKQIFWCAFCKLVQSSIGMRRTPHPLLKATNLPPLLLDDLTIDLVRQETLDALGGCDFMSNDHYVQLNNALHTRHTLLCLLLIEILFSFYNAGDSPDRITGRASRLKPSSPDFPTIQQFDAKLKDWLDKIPDWLASDLSGVTNDSDEHISGTLAVHIAYVRMFYYLTIITLHRMHAQVQKYPKNQGDSLDSVALSRYRADIAADSIARMIPLLEERDLIKYLPLSGVTSLLNTAMYTLQRSPTEDHFSQMLSLSNVESYAKVLISLTDVHLAANYSLSLLNFTLQRSEFDWCRPSLDFISAYLQTIEAPVPVQNSYSPSNLPDNSQS</sequence>
<dbReference type="GO" id="GO:0003677">
    <property type="term" value="F:DNA binding"/>
    <property type="evidence" value="ECO:0007669"/>
    <property type="project" value="InterPro"/>
</dbReference>
<protein>
    <submittedName>
        <fullName evidence="4">FarB</fullName>
    </submittedName>
</protein>
<dbReference type="OrthoDB" id="5121955at2759"/>
<evidence type="ECO:0000313" key="4">
    <source>
        <dbReference type="EMBL" id="KAJ5217184.1"/>
    </source>
</evidence>
<accession>A0A9W9NCB1</accession>
<evidence type="ECO:0000259" key="3">
    <source>
        <dbReference type="Pfam" id="PF04082"/>
    </source>
</evidence>
<organism evidence="4 5">
    <name type="scientific">Penicillium chermesinum</name>
    <dbReference type="NCBI Taxonomy" id="63820"/>
    <lineage>
        <taxon>Eukaryota</taxon>
        <taxon>Fungi</taxon>
        <taxon>Dikarya</taxon>
        <taxon>Ascomycota</taxon>
        <taxon>Pezizomycotina</taxon>
        <taxon>Eurotiomycetes</taxon>
        <taxon>Eurotiomycetidae</taxon>
        <taxon>Eurotiales</taxon>
        <taxon>Aspergillaceae</taxon>
        <taxon>Penicillium</taxon>
    </lineage>
</organism>
<gene>
    <name evidence="4" type="ORF">N7468_010192</name>
</gene>
<evidence type="ECO:0000313" key="5">
    <source>
        <dbReference type="Proteomes" id="UP001150941"/>
    </source>
</evidence>
<name>A0A9W9NCB1_9EURO</name>
<dbReference type="EMBL" id="JAPQKS010000008">
    <property type="protein sequence ID" value="KAJ5217184.1"/>
    <property type="molecule type" value="Genomic_DNA"/>
</dbReference>
<reference evidence="4" key="2">
    <citation type="journal article" date="2023" name="IMA Fungus">
        <title>Comparative genomic study of the Penicillium genus elucidates a diverse pangenome and 15 lateral gene transfer events.</title>
        <authorList>
            <person name="Petersen C."/>
            <person name="Sorensen T."/>
            <person name="Nielsen M.R."/>
            <person name="Sondergaard T.E."/>
            <person name="Sorensen J.L."/>
            <person name="Fitzpatrick D.A."/>
            <person name="Frisvad J.C."/>
            <person name="Nielsen K.L."/>
        </authorList>
    </citation>
    <scope>NUCLEOTIDE SEQUENCE</scope>
    <source>
        <strain evidence="4">IBT 19713</strain>
    </source>
</reference>
<keyword evidence="5" id="KW-1185">Reference proteome</keyword>
<feature type="non-terminal residue" evidence="4">
    <location>
        <position position="1"/>
    </location>
</feature>
<dbReference type="GeneID" id="83206791"/>
<reference evidence="4" key="1">
    <citation type="submission" date="2022-11" db="EMBL/GenBank/DDBJ databases">
        <authorList>
            <person name="Petersen C."/>
        </authorList>
    </citation>
    <scope>NUCLEOTIDE SEQUENCE</scope>
    <source>
        <strain evidence="4">IBT 19713</strain>
    </source>
</reference>
<dbReference type="InterPro" id="IPR007219">
    <property type="entry name" value="XnlR_reg_dom"/>
</dbReference>
<dbReference type="Proteomes" id="UP001150941">
    <property type="component" value="Unassembled WGS sequence"/>
</dbReference>
<dbReference type="CDD" id="cd12148">
    <property type="entry name" value="fungal_TF_MHR"/>
    <property type="match status" value="1"/>
</dbReference>
<dbReference type="GO" id="GO:0006351">
    <property type="term" value="P:DNA-templated transcription"/>
    <property type="evidence" value="ECO:0007669"/>
    <property type="project" value="InterPro"/>
</dbReference>